<dbReference type="InterPro" id="IPR017871">
    <property type="entry name" value="ABC_transporter-like_CS"/>
</dbReference>
<evidence type="ECO:0000259" key="5">
    <source>
        <dbReference type="PROSITE" id="PS50893"/>
    </source>
</evidence>
<evidence type="ECO:0000313" key="7">
    <source>
        <dbReference type="Proteomes" id="UP000201613"/>
    </source>
</evidence>
<protein>
    <submittedName>
        <fullName evidence="6">Aliphatic sulfonates import ATP-binding protein SsuB</fullName>
        <ecNumber evidence="6">3.6.3.-</ecNumber>
    </submittedName>
</protein>
<organism evidence="6 7">
    <name type="scientific">Flavimaricola marinus</name>
    <dbReference type="NCBI Taxonomy" id="1819565"/>
    <lineage>
        <taxon>Bacteria</taxon>
        <taxon>Pseudomonadati</taxon>
        <taxon>Pseudomonadota</taxon>
        <taxon>Alphaproteobacteria</taxon>
        <taxon>Rhodobacterales</taxon>
        <taxon>Paracoccaceae</taxon>
        <taxon>Flavimaricola</taxon>
    </lineage>
</organism>
<dbReference type="InterPro" id="IPR027417">
    <property type="entry name" value="P-loop_NTPase"/>
</dbReference>
<dbReference type="Proteomes" id="UP000201613">
    <property type="component" value="Unassembled WGS sequence"/>
</dbReference>
<dbReference type="RefSeq" id="WP_093991082.1">
    <property type="nucleotide sequence ID" value="NZ_FXZK01000001.1"/>
</dbReference>
<dbReference type="GO" id="GO:0005524">
    <property type="term" value="F:ATP binding"/>
    <property type="evidence" value="ECO:0007669"/>
    <property type="project" value="UniProtKB-KW"/>
</dbReference>
<dbReference type="PANTHER" id="PTHR42788:SF19">
    <property type="entry name" value="ALIPHATIC SULFONATES IMPORT ATP-BINDING PROTEIN SSUB 2"/>
    <property type="match status" value="1"/>
</dbReference>
<dbReference type="GO" id="GO:0016887">
    <property type="term" value="F:ATP hydrolysis activity"/>
    <property type="evidence" value="ECO:0007669"/>
    <property type="project" value="InterPro"/>
</dbReference>
<evidence type="ECO:0000256" key="2">
    <source>
        <dbReference type="ARBA" id="ARBA00022448"/>
    </source>
</evidence>
<gene>
    <name evidence="6" type="primary">ssuB_2</name>
    <name evidence="6" type="ORF">LOM8899_01104</name>
</gene>
<dbReference type="SUPFAM" id="SSF52540">
    <property type="entry name" value="P-loop containing nucleoside triphosphate hydrolases"/>
    <property type="match status" value="1"/>
</dbReference>
<dbReference type="PROSITE" id="PS50893">
    <property type="entry name" value="ABC_TRANSPORTER_2"/>
    <property type="match status" value="1"/>
</dbReference>
<keyword evidence="2" id="KW-0813">Transport</keyword>
<evidence type="ECO:0000256" key="3">
    <source>
        <dbReference type="ARBA" id="ARBA00022741"/>
    </source>
</evidence>
<accession>A0A238LC40</accession>
<dbReference type="EMBL" id="FXZK01000001">
    <property type="protein sequence ID" value="SMY06974.1"/>
    <property type="molecule type" value="Genomic_DNA"/>
</dbReference>
<dbReference type="Gene3D" id="3.40.50.300">
    <property type="entry name" value="P-loop containing nucleotide triphosphate hydrolases"/>
    <property type="match status" value="1"/>
</dbReference>
<evidence type="ECO:0000313" key="6">
    <source>
        <dbReference type="EMBL" id="SMY06974.1"/>
    </source>
</evidence>
<evidence type="ECO:0000256" key="1">
    <source>
        <dbReference type="ARBA" id="ARBA00005417"/>
    </source>
</evidence>
<sequence length="240" mass="25641">MAPSIAVSIDIRAKRFEGATGLLLDGLRLDVSEGEVLALVGPSGVGKSSLLRMIAGLDADFDGQITVFGQPASEAGPPGFVFQDPRLLPWLGAAANIRAVSPATTMSEAVSLLGEMGLSGFETALPGSLSGGMQRRVALARALAVQPRLLLLDEPFVSIDRKLVRELHDVIGRIAEQRRPTMILVSHDLEDAARLADRVIQLQGRPARIIAETRVETRRADRNPARLLEIVAQLDEGSGE</sequence>
<dbReference type="InterPro" id="IPR003593">
    <property type="entry name" value="AAA+_ATPase"/>
</dbReference>
<dbReference type="EC" id="3.6.3.-" evidence="6"/>
<dbReference type="InterPro" id="IPR003439">
    <property type="entry name" value="ABC_transporter-like_ATP-bd"/>
</dbReference>
<dbReference type="PROSITE" id="PS00211">
    <property type="entry name" value="ABC_TRANSPORTER_1"/>
    <property type="match status" value="1"/>
</dbReference>
<keyword evidence="7" id="KW-1185">Reference proteome</keyword>
<dbReference type="Pfam" id="PF00005">
    <property type="entry name" value="ABC_tran"/>
    <property type="match status" value="1"/>
</dbReference>
<comment type="similarity">
    <text evidence="1">Belongs to the ABC transporter superfamily.</text>
</comment>
<keyword evidence="4 6" id="KW-0067">ATP-binding</keyword>
<feature type="domain" description="ABC transporter" evidence="5">
    <location>
        <begin position="7"/>
        <end position="229"/>
    </location>
</feature>
<proteinExistence type="inferred from homology"/>
<dbReference type="InterPro" id="IPR050166">
    <property type="entry name" value="ABC_transporter_ATP-bind"/>
</dbReference>
<dbReference type="SMART" id="SM00382">
    <property type="entry name" value="AAA"/>
    <property type="match status" value="1"/>
</dbReference>
<dbReference type="PANTHER" id="PTHR42788">
    <property type="entry name" value="TAURINE IMPORT ATP-BINDING PROTEIN-RELATED"/>
    <property type="match status" value="1"/>
</dbReference>
<evidence type="ECO:0000256" key="4">
    <source>
        <dbReference type="ARBA" id="ARBA00022840"/>
    </source>
</evidence>
<dbReference type="AlphaFoldDB" id="A0A238LC40"/>
<keyword evidence="6" id="KW-0378">Hydrolase</keyword>
<reference evidence="6 7" key="1">
    <citation type="submission" date="2017-05" db="EMBL/GenBank/DDBJ databases">
        <authorList>
            <person name="Song R."/>
            <person name="Chenine A.L."/>
            <person name="Ruprecht R.M."/>
        </authorList>
    </citation>
    <scope>NUCLEOTIDE SEQUENCE [LARGE SCALE GENOMIC DNA]</scope>
    <source>
        <strain evidence="6 7">CECT 8899</strain>
    </source>
</reference>
<keyword evidence="3" id="KW-0547">Nucleotide-binding</keyword>
<dbReference type="OrthoDB" id="9802264at2"/>
<name>A0A238LC40_9RHOB</name>